<dbReference type="Proteomes" id="UP000031465">
    <property type="component" value="Unassembled WGS sequence"/>
</dbReference>
<reference evidence="1 2" key="1">
    <citation type="journal article" date="2014" name="Mol. Biol. Evol.">
        <title>Massive expansion of Ubiquitination-related gene families within the Chlamydiae.</title>
        <authorList>
            <person name="Domman D."/>
            <person name="Collingro A."/>
            <person name="Lagkouvardos I."/>
            <person name="Gehre L."/>
            <person name="Weinmaier T."/>
            <person name="Rattei T."/>
            <person name="Subtil A."/>
            <person name="Horn M."/>
        </authorList>
    </citation>
    <scope>NUCLEOTIDE SEQUENCE [LARGE SCALE GENOMIC DNA]</scope>
    <source>
        <strain evidence="1 2">EI2</strain>
    </source>
</reference>
<proteinExistence type="predicted"/>
<sequence>MAGNKKNDLWLSLVFHKKSCQVLARQLGPRDKKTAELLFVKLPKSLKKALYFTDKFNVYYETIL</sequence>
<accession>A0A0C1JS69</accession>
<protein>
    <submittedName>
        <fullName evidence="1">Uncharacterized protein</fullName>
    </submittedName>
</protein>
<evidence type="ECO:0000313" key="1">
    <source>
        <dbReference type="EMBL" id="KIC73326.1"/>
    </source>
</evidence>
<gene>
    <name evidence="1" type="ORF">DB44_BG00150</name>
</gene>
<dbReference type="AlphaFoldDB" id="A0A0C1JS69"/>
<name>A0A0C1JS69_9BACT</name>
<organism evidence="1 2">
    <name type="scientific">Candidatus Protochlamydia amoebophila</name>
    <dbReference type="NCBI Taxonomy" id="362787"/>
    <lineage>
        <taxon>Bacteria</taxon>
        <taxon>Pseudomonadati</taxon>
        <taxon>Chlamydiota</taxon>
        <taxon>Chlamydiia</taxon>
        <taxon>Parachlamydiales</taxon>
        <taxon>Parachlamydiaceae</taxon>
        <taxon>Candidatus Protochlamydia</taxon>
    </lineage>
</organism>
<dbReference type="EMBL" id="JSAN01000030">
    <property type="protein sequence ID" value="KIC73326.1"/>
    <property type="molecule type" value="Genomic_DNA"/>
</dbReference>
<comment type="caution">
    <text evidence="1">The sequence shown here is derived from an EMBL/GenBank/DDBJ whole genome shotgun (WGS) entry which is preliminary data.</text>
</comment>
<evidence type="ECO:0000313" key="2">
    <source>
        <dbReference type="Proteomes" id="UP000031465"/>
    </source>
</evidence>
<dbReference type="PATRIC" id="fig|362787.3.peg.429"/>